<name>A0A3P1WX01_9ACTN</name>
<dbReference type="GO" id="GO:0005886">
    <property type="term" value="C:plasma membrane"/>
    <property type="evidence" value="ECO:0007669"/>
    <property type="project" value="UniProtKB-SubCell"/>
</dbReference>
<dbReference type="Proteomes" id="UP000280935">
    <property type="component" value="Unassembled WGS sequence"/>
</dbReference>
<dbReference type="OrthoDB" id="3837866at2"/>
<keyword evidence="5" id="KW-1133">Transmembrane helix</keyword>
<evidence type="ECO:0000256" key="5">
    <source>
        <dbReference type="ARBA" id="ARBA00022989"/>
    </source>
</evidence>
<dbReference type="InterPro" id="IPR002758">
    <property type="entry name" value="Cation_antiport_E"/>
</dbReference>
<dbReference type="EMBL" id="RQYT01000002">
    <property type="protein sequence ID" value="RRD51174.1"/>
    <property type="molecule type" value="Genomic_DNA"/>
</dbReference>
<gene>
    <name evidence="7" type="ORF">EII35_01885</name>
</gene>
<proteinExistence type="inferred from homology"/>
<keyword evidence="4" id="KW-0812">Transmembrane</keyword>
<accession>A0A3P1WX01</accession>
<dbReference type="PANTHER" id="PTHR34584">
    <property type="entry name" value="NA(+)/H(+) ANTIPORTER SUBUNIT E1"/>
    <property type="match status" value="1"/>
</dbReference>
<keyword evidence="3" id="KW-1003">Cell membrane</keyword>
<comment type="subcellular location">
    <subcellularLocation>
        <location evidence="1">Cell membrane</location>
        <topology evidence="1">Multi-pass membrane protein</topology>
    </subcellularLocation>
</comment>
<dbReference type="RefSeq" id="WP_125226766.1">
    <property type="nucleotide sequence ID" value="NZ_RQYT01000002.1"/>
</dbReference>
<evidence type="ECO:0000256" key="3">
    <source>
        <dbReference type="ARBA" id="ARBA00022475"/>
    </source>
</evidence>
<protein>
    <submittedName>
        <fullName evidence="7">Sodium:proton antiporter</fullName>
    </submittedName>
</protein>
<reference evidence="7 8" key="1">
    <citation type="submission" date="2018-11" db="EMBL/GenBank/DDBJ databases">
        <title>Genomes From Bacteria Associated with the Canine Oral Cavity: a Test Case for Automated Genome-Based Taxonomic Assignment.</title>
        <authorList>
            <person name="Coil D.A."/>
            <person name="Jospin G."/>
            <person name="Darling A.E."/>
            <person name="Wallis C."/>
            <person name="Davis I.J."/>
            <person name="Harris S."/>
            <person name="Eisen J.A."/>
            <person name="Holcombe L.J."/>
            <person name="O'Flynn C."/>
        </authorList>
    </citation>
    <scope>NUCLEOTIDE SEQUENCE [LARGE SCALE GENOMIC DNA]</scope>
    <source>
        <strain evidence="7 8">OH2822_COT-296</strain>
    </source>
</reference>
<comment type="similarity">
    <text evidence="2">Belongs to the CPA3 antiporters (TC 2.A.63) subunit E family.</text>
</comment>
<evidence type="ECO:0000313" key="7">
    <source>
        <dbReference type="EMBL" id="RRD51174.1"/>
    </source>
</evidence>
<evidence type="ECO:0000256" key="1">
    <source>
        <dbReference type="ARBA" id="ARBA00004651"/>
    </source>
</evidence>
<dbReference type="GO" id="GO:0008324">
    <property type="term" value="F:monoatomic cation transmembrane transporter activity"/>
    <property type="evidence" value="ECO:0007669"/>
    <property type="project" value="InterPro"/>
</dbReference>
<dbReference type="AlphaFoldDB" id="A0A3P1WX01"/>
<dbReference type="Pfam" id="PF01899">
    <property type="entry name" value="MNHE"/>
    <property type="match status" value="1"/>
</dbReference>
<dbReference type="PANTHER" id="PTHR34584:SF1">
    <property type="entry name" value="NA(+)_H(+) ANTIPORTER SUBUNIT E1"/>
    <property type="match status" value="1"/>
</dbReference>
<evidence type="ECO:0000313" key="8">
    <source>
        <dbReference type="Proteomes" id="UP000280935"/>
    </source>
</evidence>
<keyword evidence="6" id="KW-0472">Membrane</keyword>
<comment type="caution">
    <text evidence="7">The sequence shown here is derived from an EMBL/GenBank/DDBJ whole genome shotgun (WGS) entry which is preliminary data.</text>
</comment>
<evidence type="ECO:0000256" key="6">
    <source>
        <dbReference type="ARBA" id="ARBA00023136"/>
    </source>
</evidence>
<evidence type="ECO:0000256" key="4">
    <source>
        <dbReference type="ARBA" id="ARBA00022692"/>
    </source>
</evidence>
<sequence length="117" mass="13142">MIVLRMLRWLWYLTVQIVIGSARVARLALTGYSRPAIVEYRSRVATELELALFTSAITITPGTLVLGVAGVPGEEEVIIFVHSLFDNDRDAIEEGLAELEWYLLRALRRNGIVEARS</sequence>
<organism evidence="7 8">
    <name type="scientific">Arachnia propionica</name>
    <dbReference type="NCBI Taxonomy" id="1750"/>
    <lineage>
        <taxon>Bacteria</taxon>
        <taxon>Bacillati</taxon>
        <taxon>Actinomycetota</taxon>
        <taxon>Actinomycetes</taxon>
        <taxon>Propionibacteriales</taxon>
        <taxon>Propionibacteriaceae</taxon>
        <taxon>Arachnia</taxon>
    </lineage>
</organism>
<evidence type="ECO:0000256" key="2">
    <source>
        <dbReference type="ARBA" id="ARBA00006228"/>
    </source>
</evidence>